<keyword evidence="3" id="KW-1185">Reference proteome</keyword>
<reference evidence="2" key="1">
    <citation type="submission" date="2022-05" db="EMBL/GenBank/DDBJ databases">
        <title>The Musa troglodytarum L. genome provides insights into the mechanism of non-climacteric behaviour and enrichment of carotenoids.</title>
        <authorList>
            <person name="Wang J."/>
        </authorList>
    </citation>
    <scope>NUCLEOTIDE SEQUENCE</scope>
    <source>
        <tissue evidence="2">Leaf</tissue>
    </source>
</reference>
<name>A0A9E7HBU7_9LILI</name>
<feature type="region of interest" description="Disordered" evidence="1">
    <location>
        <begin position="1"/>
        <end position="20"/>
    </location>
</feature>
<dbReference type="AlphaFoldDB" id="A0A9E7HBU7"/>
<evidence type="ECO:0000313" key="3">
    <source>
        <dbReference type="Proteomes" id="UP001055439"/>
    </source>
</evidence>
<organism evidence="2 3">
    <name type="scientific">Musa troglodytarum</name>
    <name type="common">fe'i banana</name>
    <dbReference type="NCBI Taxonomy" id="320322"/>
    <lineage>
        <taxon>Eukaryota</taxon>
        <taxon>Viridiplantae</taxon>
        <taxon>Streptophyta</taxon>
        <taxon>Embryophyta</taxon>
        <taxon>Tracheophyta</taxon>
        <taxon>Spermatophyta</taxon>
        <taxon>Magnoliopsida</taxon>
        <taxon>Liliopsida</taxon>
        <taxon>Zingiberales</taxon>
        <taxon>Musaceae</taxon>
        <taxon>Musa</taxon>
    </lineage>
</organism>
<dbReference type="Proteomes" id="UP001055439">
    <property type="component" value="Chromosome 8"/>
</dbReference>
<sequence>MVSAGAALGSERKGEAWNNGSNGSLYSFAGDSMWISGFRLVRFGISNITQEAHHTWHPVLSWAEEEAKRTIEQVLGNILRLMRQFKDEKLGVRSSAVLEKIIDKIIS</sequence>
<evidence type="ECO:0000256" key="1">
    <source>
        <dbReference type="SAM" id="MobiDB-lite"/>
    </source>
</evidence>
<dbReference type="OrthoDB" id="438440at2759"/>
<dbReference type="EMBL" id="CP097510">
    <property type="protein sequence ID" value="URE27272.1"/>
    <property type="molecule type" value="Genomic_DNA"/>
</dbReference>
<protein>
    <submittedName>
        <fullName evidence="2">Lipase 3 N-terminal region</fullName>
    </submittedName>
</protein>
<proteinExistence type="predicted"/>
<gene>
    <name evidence="2" type="ORF">MUK42_18180</name>
</gene>
<evidence type="ECO:0000313" key="2">
    <source>
        <dbReference type="EMBL" id="URE27272.1"/>
    </source>
</evidence>
<accession>A0A9E7HBU7</accession>